<feature type="region of interest" description="Disordered" evidence="1">
    <location>
        <begin position="23"/>
        <end position="50"/>
    </location>
</feature>
<protein>
    <submittedName>
        <fullName evidence="2">Uncharacterized protein</fullName>
    </submittedName>
</protein>
<evidence type="ECO:0000313" key="3">
    <source>
        <dbReference type="Proteomes" id="UP000422736"/>
    </source>
</evidence>
<name>A0ABX6F2L8_KLUMA</name>
<accession>A0ABX6F2L8</accession>
<sequence length="194" mass="21242">MRSRDTKLFFSFKSALIRSAGNDTSSRTCMGTSRDKRGRGPGCRGDAAAGAPHPRIMQVRMQNRAAQSRPEPPTAVVRTYHEDAPLRACFLAFSRNAPPFGIPPPPIISFRCCCSSIEWNGMALAKNLSAPVPERNRTCTRIIKQAIQTASMAWPPCHHPSISASASVGTQYPELLIHVAQASSFPYINNTQLF</sequence>
<dbReference type="Proteomes" id="UP000422736">
    <property type="component" value="Chromosome 8"/>
</dbReference>
<proteinExistence type="predicted"/>
<evidence type="ECO:0000256" key="1">
    <source>
        <dbReference type="SAM" id="MobiDB-lite"/>
    </source>
</evidence>
<evidence type="ECO:0000313" key="2">
    <source>
        <dbReference type="EMBL" id="QGN17593.1"/>
    </source>
</evidence>
<organism evidence="2 3">
    <name type="scientific">Kluyveromyces marxianus</name>
    <name type="common">Yeast</name>
    <name type="synonym">Candida kefyr</name>
    <dbReference type="NCBI Taxonomy" id="4911"/>
    <lineage>
        <taxon>Eukaryota</taxon>
        <taxon>Fungi</taxon>
        <taxon>Dikarya</taxon>
        <taxon>Ascomycota</taxon>
        <taxon>Saccharomycotina</taxon>
        <taxon>Saccharomycetes</taxon>
        <taxon>Saccharomycetales</taxon>
        <taxon>Saccharomycetaceae</taxon>
        <taxon>Kluyveromyces</taxon>
    </lineage>
</organism>
<gene>
    <name evidence="2" type="ORF">FIM1_4800</name>
</gene>
<keyword evidence="3" id="KW-1185">Reference proteome</keyword>
<dbReference type="EMBL" id="CP015060">
    <property type="protein sequence ID" value="QGN17593.1"/>
    <property type="molecule type" value="Genomic_DNA"/>
</dbReference>
<reference evidence="2 3" key="1">
    <citation type="submission" date="2016-03" db="EMBL/GenBank/DDBJ databases">
        <title>How can Kluyveromyces marxianus grow so fast - potential evolutionary course in Saccharomyces Complex revealed by comparative genomics.</title>
        <authorList>
            <person name="Mo W."/>
            <person name="Lu W."/>
            <person name="Yang X."/>
            <person name="Qi J."/>
            <person name="Lv H."/>
        </authorList>
    </citation>
    <scope>NUCLEOTIDE SEQUENCE [LARGE SCALE GENOMIC DNA]</scope>
    <source>
        <strain evidence="2 3">FIM1</strain>
    </source>
</reference>